<accession>A0ABS9SGP2</accession>
<dbReference type="Proteomes" id="UP001202248">
    <property type="component" value="Unassembled WGS sequence"/>
</dbReference>
<protein>
    <recommendedName>
        <fullName evidence="3">Translation initiation factor IF-3</fullName>
    </recommendedName>
</protein>
<evidence type="ECO:0000313" key="2">
    <source>
        <dbReference type="Proteomes" id="UP001202248"/>
    </source>
</evidence>
<sequence>MKAITKPDLPQFLVYQPDPKIFHICLEVGNTYYVWWSNYPPSQDNRFARKIARLKAIIPEKIPLKQIYDKGSYTVNKADDKAAVEKKVKEGLKKKSFSFILNGKLLKGRFIIKQTSGGTMLQKFKDKFAKEEDIFGTDLSRTIGLMVPNYDPKSIKLNYPKKRT</sequence>
<evidence type="ECO:0000313" key="1">
    <source>
        <dbReference type="EMBL" id="MCH5597515.1"/>
    </source>
</evidence>
<keyword evidence="2" id="KW-1185">Reference proteome</keyword>
<evidence type="ECO:0008006" key="3">
    <source>
        <dbReference type="Google" id="ProtNLM"/>
    </source>
</evidence>
<comment type="caution">
    <text evidence="1">The sequence shown here is derived from an EMBL/GenBank/DDBJ whole genome shotgun (WGS) entry which is preliminary data.</text>
</comment>
<organism evidence="1 2">
    <name type="scientific">Niabella ginsengisoli</name>
    <dbReference type="NCBI Taxonomy" id="522298"/>
    <lineage>
        <taxon>Bacteria</taxon>
        <taxon>Pseudomonadati</taxon>
        <taxon>Bacteroidota</taxon>
        <taxon>Chitinophagia</taxon>
        <taxon>Chitinophagales</taxon>
        <taxon>Chitinophagaceae</taxon>
        <taxon>Niabella</taxon>
    </lineage>
</organism>
<reference evidence="1 2" key="1">
    <citation type="submission" date="2022-02" db="EMBL/GenBank/DDBJ databases">
        <authorList>
            <person name="Min J."/>
        </authorList>
    </citation>
    <scope>NUCLEOTIDE SEQUENCE [LARGE SCALE GENOMIC DNA]</scope>
    <source>
        <strain evidence="1 2">GR10-1</strain>
    </source>
</reference>
<dbReference type="RefSeq" id="WP_240826896.1">
    <property type="nucleotide sequence ID" value="NZ_JAKWBL010000001.1"/>
</dbReference>
<dbReference type="EMBL" id="JAKWBL010000001">
    <property type="protein sequence ID" value="MCH5597515.1"/>
    <property type="molecule type" value="Genomic_DNA"/>
</dbReference>
<gene>
    <name evidence="1" type="ORF">MKP09_06155</name>
</gene>
<proteinExistence type="predicted"/>
<name>A0ABS9SGP2_9BACT</name>